<dbReference type="InterPro" id="IPR000629">
    <property type="entry name" value="RNA-helicase_DEAD-box_CS"/>
</dbReference>
<evidence type="ECO:0000259" key="14">
    <source>
        <dbReference type="PROSITE" id="PS51195"/>
    </source>
</evidence>
<dbReference type="GO" id="GO:0005730">
    <property type="term" value="C:nucleolus"/>
    <property type="evidence" value="ECO:0007669"/>
    <property type="project" value="UniProtKB-SubCell"/>
</dbReference>
<keyword evidence="16" id="KW-1185">Reference proteome</keyword>
<evidence type="ECO:0000256" key="10">
    <source>
        <dbReference type="RuleBase" id="RU365068"/>
    </source>
</evidence>
<feature type="compositionally biased region" description="Basic and acidic residues" evidence="11">
    <location>
        <begin position="793"/>
        <end position="814"/>
    </location>
</feature>
<dbReference type="InterPro" id="IPR014001">
    <property type="entry name" value="Helicase_ATP-bd"/>
</dbReference>
<evidence type="ECO:0000256" key="6">
    <source>
        <dbReference type="ARBA" id="ARBA00022806"/>
    </source>
</evidence>
<dbReference type="InterPro" id="IPR001650">
    <property type="entry name" value="Helicase_C-like"/>
</dbReference>
<keyword evidence="8 10" id="KW-0694">RNA-binding</keyword>
<comment type="caution">
    <text evidence="15">The sequence shown here is derived from an EMBL/GenBank/DDBJ whole genome shotgun (WGS) entry which is preliminary data.</text>
</comment>
<feature type="compositionally biased region" description="Polar residues" evidence="11">
    <location>
        <begin position="721"/>
        <end position="740"/>
    </location>
</feature>
<evidence type="ECO:0000256" key="4">
    <source>
        <dbReference type="ARBA" id="ARBA00022741"/>
    </source>
</evidence>
<feature type="domain" description="Helicase C-terminal" evidence="13">
    <location>
        <begin position="393"/>
        <end position="572"/>
    </location>
</feature>
<feature type="region of interest" description="Disordered" evidence="11">
    <location>
        <begin position="595"/>
        <end position="657"/>
    </location>
</feature>
<dbReference type="InterPro" id="IPR014014">
    <property type="entry name" value="RNA_helicase_DEAD_Q_motif"/>
</dbReference>
<keyword evidence="2" id="KW-0690">Ribosome biogenesis</keyword>
<dbReference type="SMART" id="SM00487">
    <property type="entry name" value="DEXDc"/>
    <property type="match status" value="1"/>
</dbReference>
<evidence type="ECO:0000259" key="13">
    <source>
        <dbReference type="PROSITE" id="PS51194"/>
    </source>
</evidence>
<evidence type="ECO:0000313" key="16">
    <source>
        <dbReference type="Proteomes" id="UP001151582"/>
    </source>
</evidence>
<feature type="domain" description="DEAD-box RNA helicase Q" evidence="14">
    <location>
        <begin position="5"/>
        <end position="34"/>
    </location>
</feature>
<sequence>MSAVPTFEQLGLDPELSQHLSTKLSIGTPTPIQVASIPAMLKTAAGTVKLDNSSDETERDVFLQSETGTGKTLAYLLPIIHRMLVASTQTASGDIRAQGASRQLGTLAIILTPTRELAKQIQMTLDDVLKLSLDRSRRSYWMVPGIVMGGDKKASEKARLRKGITILVSTPGRLLDHLQNTQSFCVDHLRWLVLDEADRLLELGFEESLRTIIQLLNERRQQSFAEYGNAGNLAMNVPFLQSPELPTNRQTVLCSATLKKEVKRLAGFALTDPIFCRGGALPTKQPNGNSVTTRVEGADGQATAESNFTTPSQLKQHYIVTPAAQRLVALTATLMNIFPCRQAPSNRLVPREATLPSDDAPPPKVVVFLSSCDSVDFHQALVGQAKPPRFWPAVTSAYSHGSSPNVPFISLAGSHLQTLRDGEWRLLAPLSAKPSAKAATAKPSTSYRYALAETSPILPGVQVYRLHGNLPQTVRTETYLAFSRTKTASILFCTDVAARGLDFSNVSHIIQYDPPSEVTDYVHRIGRTARIGKDGEALLFLVPSEEGYLDVLTAQGIHVLAKDFDQQLAVLLQRKRRRTEDVEVAATDLQKTLERWVTGKHGQKTASEQPKHHMAQESHALASSDANDSDDNAGGEAGGSVLADDQNQQDEAQDDSATLTAAEPAIPLPPNSLEQLAKAAYTASVRSYATHASAEKHIFHVKKLHLGHWARSFALEDTPTEVGSATSNLSNQTYQRSAAGNFSRDGRRDHAPSFRGPPQKAFSNNAVRQEGKPNWQNRGKQGPGQSRNGLPSRKHDFDDRPFPKKQKKQTDPFKRGNLNTDEFSSGL</sequence>
<evidence type="ECO:0000256" key="3">
    <source>
        <dbReference type="ARBA" id="ARBA00022552"/>
    </source>
</evidence>
<feature type="domain" description="Helicase ATP-binding" evidence="12">
    <location>
        <begin position="52"/>
        <end position="276"/>
    </location>
</feature>
<dbReference type="Gene3D" id="3.40.50.300">
    <property type="entry name" value="P-loop containing nucleotide triphosphate hydrolases"/>
    <property type="match status" value="2"/>
</dbReference>
<dbReference type="Pfam" id="PF00271">
    <property type="entry name" value="Helicase_C"/>
    <property type="match status" value="1"/>
</dbReference>
<organism evidence="15 16">
    <name type="scientific">Dimargaris verticillata</name>
    <dbReference type="NCBI Taxonomy" id="2761393"/>
    <lineage>
        <taxon>Eukaryota</taxon>
        <taxon>Fungi</taxon>
        <taxon>Fungi incertae sedis</taxon>
        <taxon>Zoopagomycota</taxon>
        <taxon>Kickxellomycotina</taxon>
        <taxon>Dimargaritomycetes</taxon>
        <taxon>Dimargaritales</taxon>
        <taxon>Dimargaritaceae</taxon>
        <taxon>Dimargaris</taxon>
    </lineage>
</organism>
<dbReference type="Pfam" id="PF13959">
    <property type="entry name" value="CTE_SPB4"/>
    <property type="match status" value="1"/>
</dbReference>
<evidence type="ECO:0000256" key="5">
    <source>
        <dbReference type="ARBA" id="ARBA00022801"/>
    </source>
</evidence>
<dbReference type="AlphaFoldDB" id="A0A9W8EBD2"/>
<dbReference type="GO" id="GO:0003723">
    <property type="term" value="F:RNA binding"/>
    <property type="evidence" value="ECO:0007669"/>
    <property type="project" value="UniProtKB-UniRule"/>
</dbReference>
<feature type="compositionally biased region" description="Polar residues" evidence="11">
    <location>
        <begin position="774"/>
        <end position="789"/>
    </location>
</feature>
<dbReference type="InterPro" id="IPR025313">
    <property type="entry name" value="SPB4-like_CTE"/>
</dbReference>
<dbReference type="PROSITE" id="PS51195">
    <property type="entry name" value="Q_MOTIF"/>
    <property type="match status" value="1"/>
</dbReference>
<keyword evidence="6 10" id="KW-0347">Helicase</keyword>
<dbReference type="SMART" id="SM00490">
    <property type="entry name" value="HELICc"/>
    <property type="match status" value="1"/>
</dbReference>
<dbReference type="OrthoDB" id="422663at2759"/>
<dbReference type="GO" id="GO:0005524">
    <property type="term" value="F:ATP binding"/>
    <property type="evidence" value="ECO:0007669"/>
    <property type="project" value="UniProtKB-UniRule"/>
</dbReference>
<dbReference type="CDD" id="cd18787">
    <property type="entry name" value="SF2_C_DEAD"/>
    <property type="match status" value="1"/>
</dbReference>
<dbReference type="PROSITE" id="PS00039">
    <property type="entry name" value="DEAD_ATP_HELICASE"/>
    <property type="match status" value="1"/>
</dbReference>
<accession>A0A9W8EBD2</accession>
<proteinExistence type="inferred from homology"/>
<dbReference type="PANTHER" id="PTHR24031">
    <property type="entry name" value="RNA HELICASE"/>
    <property type="match status" value="1"/>
</dbReference>
<evidence type="ECO:0000256" key="8">
    <source>
        <dbReference type="ARBA" id="ARBA00022884"/>
    </source>
</evidence>
<dbReference type="EC" id="3.6.4.13" evidence="10"/>
<dbReference type="SUPFAM" id="SSF52540">
    <property type="entry name" value="P-loop containing nucleoside triphosphate hydrolases"/>
    <property type="match status" value="1"/>
</dbReference>
<feature type="short sequence motif" description="Q motif" evidence="9">
    <location>
        <begin position="5"/>
        <end position="34"/>
    </location>
</feature>
<dbReference type="InterPro" id="IPR011545">
    <property type="entry name" value="DEAD/DEAH_box_helicase_dom"/>
</dbReference>
<dbReference type="GO" id="GO:0006364">
    <property type="term" value="P:rRNA processing"/>
    <property type="evidence" value="ECO:0007669"/>
    <property type="project" value="UniProtKB-KW"/>
</dbReference>
<dbReference type="Pfam" id="PF00270">
    <property type="entry name" value="DEAD"/>
    <property type="match status" value="1"/>
</dbReference>
<keyword evidence="7 10" id="KW-0067">ATP-binding</keyword>
<dbReference type="GO" id="GO:0003724">
    <property type="term" value="F:RNA helicase activity"/>
    <property type="evidence" value="ECO:0007669"/>
    <property type="project" value="UniProtKB-EC"/>
</dbReference>
<dbReference type="Proteomes" id="UP001151582">
    <property type="component" value="Unassembled WGS sequence"/>
</dbReference>
<evidence type="ECO:0000313" key="15">
    <source>
        <dbReference type="EMBL" id="KAJ1975832.1"/>
    </source>
</evidence>
<dbReference type="PROSITE" id="PS51192">
    <property type="entry name" value="HELICASE_ATP_BIND_1"/>
    <property type="match status" value="1"/>
</dbReference>
<keyword evidence="4 10" id="KW-0547">Nucleotide-binding</keyword>
<comment type="function">
    <text evidence="10">RNA helicase.</text>
</comment>
<comment type="similarity">
    <text evidence="10">Belongs to the DEAD box helicase family.</text>
</comment>
<evidence type="ECO:0000256" key="9">
    <source>
        <dbReference type="PROSITE-ProRule" id="PRU00552"/>
    </source>
</evidence>
<dbReference type="CDD" id="cd17949">
    <property type="entry name" value="DEADc_DDX31"/>
    <property type="match status" value="1"/>
</dbReference>
<dbReference type="SMART" id="SM01178">
    <property type="entry name" value="DUF4217"/>
    <property type="match status" value="1"/>
</dbReference>
<dbReference type="InterPro" id="IPR027417">
    <property type="entry name" value="P-loop_NTPase"/>
</dbReference>
<reference evidence="15" key="1">
    <citation type="submission" date="2022-07" db="EMBL/GenBank/DDBJ databases">
        <title>Phylogenomic reconstructions and comparative analyses of Kickxellomycotina fungi.</title>
        <authorList>
            <person name="Reynolds N.K."/>
            <person name="Stajich J.E."/>
            <person name="Barry K."/>
            <person name="Grigoriev I.V."/>
            <person name="Crous P."/>
            <person name="Smith M.E."/>
        </authorList>
    </citation>
    <scope>NUCLEOTIDE SEQUENCE</scope>
    <source>
        <strain evidence="15">RSA 567</strain>
    </source>
</reference>
<keyword evidence="5 10" id="KW-0378">Hydrolase</keyword>
<evidence type="ECO:0000259" key="12">
    <source>
        <dbReference type="PROSITE" id="PS51192"/>
    </source>
</evidence>
<comment type="subcellular location">
    <subcellularLocation>
        <location evidence="1">Nucleus</location>
        <location evidence="1">Nucleolus</location>
    </subcellularLocation>
</comment>
<dbReference type="EMBL" id="JANBQB010000488">
    <property type="protein sequence ID" value="KAJ1975832.1"/>
    <property type="molecule type" value="Genomic_DNA"/>
</dbReference>
<dbReference type="GO" id="GO:0016787">
    <property type="term" value="F:hydrolase activity"/>
    <property type="evidence" value="ECO:0007669"/>
    <property type="project" value="UniProtKB-KW"/>
</dbReference>
<comment type="domain">
    <text evidence="10">The Q motif is unique to and characteristic of the DEAD box family of RNA helicases and controls ATP binding and hydrolysis.</text>
</comment>
<name>A0A9W8EBD2_9FUNG</name>
<gene>
    <name evidence="15" type="primary">DBP7</name>
    <name evidence="15" type="ORF">H4R34_004192</name>
</gene>
<evidence type="ECO:0000256" key="11">
    <source>
        <dbReference type="SAM" id="MobiDB-lite"/>
    </source>
</evidence>
<feature type="compositionally biased region" description="Polar residues" evidence="11">
    <location>
        <begin position="817"/>
        <end position="827"/>
    </location>
</feature>
<evidence type="ECO:0000256" key="2">
    <source>
        <dbReference type="ARBA" id="ARBA00022517"/>
    </source>
</evidence>
<protein>
    <recommendedName>
        <fullName evidence="10">ATP-dependent RNA helicase</fullName>
        <ecNumber evidence="10">3.6.4.13</ecNumber>
    </recommendedName>
</protein>
<comment type="catalytic activity">
    <reaction evidence="10">
        <text>ATP + H2O = ADP + phosphate + H(+)</text>
        <dbReference type="Rhea" id="RHEA:13065"/>
        <dbReference type="ChEBI" id="CHEBI:15377"/>
        <dbReference type="ChEBI" id="CHEBI:15378"/>
        <dbReference type="ChEBI" id="CHEBI:30616"/>
        <dbReference type="ChEBI" id="CHEBI:43474"/>
        <dbReference type="ChEBI" id="CHEBI:456216"/>
        <dbReference type="EC" id="3.6.4.13"/>
    </reaction>
</comment>
<feature type="region of interest" description="Disordered" evidence="11">
    <location>
        <begin position="721"/>
        <end position="827"/>
    </location>
</feature>
<dbReference type="PROSITE" id="PS51194">
    <property type="entry name" value="HELICASE_CTER"/>
    <property type="match status" value="1"/>
</dbReference>
<evidence type="ECO:0000256" key="7">
    <source>
        <dbReference type="ARBA" id="ARBA00022840"/>
    </source>
</evidence>
<evidence type="ECO:0000256" key="1">
    <source>
        <dbReference type="ARBA" id="ARBA00004604"/>
    </source>
</evidence>
<keyword evidence="3" id="KW-0698">rRNA processing</keyword>